<protein>
    <submittedName>
        <fullName evidence="1">Uncharacterized protein</fullName>
    </submittedName>
</protein>
<evidence type="ECO:0000313" key="2">
    <source>
        <dbReference type="Proteomes" id="UP001603857"/>
    </source>
</evidence>
<name>A0ABD1L6T7_9FABA</name>
<comment type="caution">
    <text evidence="1">The sequence shown here is derived from an EMBL/GenBank/DDBJ whole genome shotgun (WGS) entry which is preliminary data.</text>
</comment>
<organism evidence="1 2">
    <name type="scientific">Flemingia macrophylla</name>
    <dbReference type="NCBI Taxonomy" id="520843"/>
    <lineage>
        <taxon>Eukaryota</taxon>
        <taxon>Viridiplantae</taxon>
        <taxon>Streptophyta</taxon>
        <taxon>Embryophyta</taxon>
        <taxon>Tracheophyta</taxon>
        <taxon>Spermatophyta</taxon>
        <taxon>Magnoliopsida</taxon>
        <taxon>eudicotyledons</taxon>
        <taxon>Gunneridae</taxon>
        <taxon>Pentapetalae</taxon>
        <taxon>rosids</taxon>
        <taxon>fabids</taxon>
        <taxon>Fabales</taxon>
        <taxon>Fabaceae</taxon>
        <taxon>Papilionoideae</taxon>
        <taxon>50 kb inversion clade</taxon>
        <taxon>NPAAA clade</taxon>
        <taxon>indigoferoid/millettioid clade</taxon>
        <taxon>Phaseoleae</taxon>
        <taxon>Flemingia</taxon>
    </lineage>
</organism>
<dbReference type="Proteomes" id="UP001603857">
    <property type="component" value="Unassembled WGS sequence"/>
</dbReference>
<sequence>MSTTEVTSPRISFELCAIQPPEHPTYDLKGIIKLALSEDAGDLGFLAHIRWSGVKTMEISSIKGYSLEKFKGKVSEEVVVVVKILAEDCPNQGIAIRLEINGVNKNTKIQVELGLNLYHDRYMMFVLSNKIYLCSYDLTVDGNGCIPFDSGSNYVSDDAS</sequence>
<proteinExistence type="predicted"/>
<gene>
    <name evidence="1" type="ORF">Fmac_028198</name>
</gene>
<evidence type="ECO:0000313" key="1">
    <source>
        <dbReference type="EMBL" id="KAL2319229.1"/>
    </source>
</evidence>
<accession>A0ABD1L6T7</accession>
<keyword evidence="2" id="KW-1185">Reference proteome</keyword>
<dbReference type="AlphaFoldDB" id="A0ABD1L6T7"/>
<reference evidence="1 2" key="1">
    <citation type="submission" date="2024-08" db="EMBL/GenBank/DDBJ databases">
        <title>Insights into the chromosomal genome structure of Flemingia macrophylla.</title>
        <authorList>
            <person name="Ding Y."/>
            <person name="Zhao Y."/>
            <person name="Bi W."/>
            <person name="Wu M."/>
            <person name="Zhao G."/>
            <person name="Gong Y."/>
            <person name="Li W."/>
            <person name="Zhang P."/>
        </authorList>
    </citation>
    <scope>NUCLEOTIDE SEQUENCE [LARGE SCALE GENOMIC DNA]</scope>
    <source>
        <strain evidence="1">DYQJB</strain>
        <tissue evidence="1">Leaf</tissue>
    </source>
</reference>
<dbReference type="EMBL" id="JBGMDY010000010">
    <property type="protein sequence ID" value="KAL2319229.1"/>
    <property type="molecule type" value="Genomic_DNA"/>
</dbReference>